<dbReference type="FunFam" id="2.30.140.10:FF:000001">
    <property type="entry name" value="SPE3p Spermidine synthase"/>
    <property type="match status" value="1"/>
</dbReference>
<evidence type="ECO:0000256" key="2">
    <source>
        <dbReference type="ARBA" id="ARBA00022679"/>
    </source>
</evidence>
<evidence type="ECO:0000256" key="3">
    <source>
        <dbReference type="ARBA" id="ARBA00022990"/>
    </source>
</evidence>
<dbReference type="SUPFAM" id="SSF53335">
    <property type="entry name" value="S-adenosyl-L-methionine-dependent methyltransferases"/>
    <property type="match status" value="1"/>
</dbReference>
<dbReference type="InterPro" id="IPR030374">
    <property type="entry name" value="PABS"/>
</dbReference>
<evidence type="ECO:0000256" key="1">
    <source>
        <dbReference type="ARBA" id="ARBA00007867"/>
    </source>
</evidence>
<dbReference type="GO" id="GO:0005829">
    <property type="term" value="C:cytosol"/>
    <property type="evidence" value="ECO:0007669"/>
    <property type="project" value="TreeGrafter"/>
</dbReference>
<name>A0A673UFC6_SURSU</name>
<dbReference type="OMA" id="FLYHEMM"/>
<keyword evidence="4" id="KW-0620">Polyamine biosynthesis</keyword>
<feature type="region of interest" description="Disordered" evidence="5">
    <location>
        <begin position="284"/>
        <end position="322"/>
    </location>
</feature>
<comment type="caution">
    <text evidence="4">Lacks conserved residue(s) required for the propagation of feature annotation.</text>
</comment>
<protein>
    <submittedName>
        <fullName evidence="7">Spermidine synthase</fullName>
    </submittedName>
</protein>
<keyword evidence="8" id="KW-1185">Reference proteome</keyword>
<dbReference type="InterPro" id="IPR001045">
    <property type="entry name" value="Spermi_synthase"/>
</dbReference>
<organism evidence="7 8">
    <name type="scientific">Suricata suricatta</name>
    <name type="common">Meerkat</name>
    <dbReference type="NCBI Taxonomy" id="37032"/>
    <lineage>
        <taxon>Eukaryota</taxon>
        <taxon>Metazoa</taxon>
        <taxon>Chordata</taxon>
        <taxon>Craniata</taxon>
        <taxon>Vertebrata</taxon>
        <taxon>Euteleostomi</taxon>
        <taxon>Mammalia</taxon>
        <taxon>Eutheria</taxon>
        <taxon>Laurasiatheria</taxon>
        <taxon>Carnivora</taxon>
        <taxon>Feliformia</taxon>
        <taxon>Herpestidae</taxon>
        <taxon>Suricata</taxon>
    </lineage>
</organism>
<dbReference type="PROSITE" id="PS51006">
    <property type="entry name" value="PABS_2"/>
    <property type="match status" value="2"/>
</dbReference>
<evidence type="ECO:0000259" key="6">
    <source>
        <dbReference type="PROSITE" id="PS51006"/>
    </source>
</evidence>
<accession>A0A673UFC6</accession>
<dbReference type="PANTHER" id="PTHR11558">
    <property type="entry name" value="SPERMIDINE/SPERMINE SYNTHASE"/>
    <property type="match status" value="1"/>
</dbReference>
<comment type="similarity">
    <text evidence="1">Belongs to the spermidine/spermine synthase family.</text>
</comment>
<dbReference type="Ensembl" id="ENSSSUT00005022844.1">
    <property type="protein sequence ID" value="ENSSSUP00005019970.1"/>
    <property type="gene ID" value="ENSSSUG00005012887.1"/>
</dbReference>
<feature type="domain" description="PABS" evidence="6">
    <location>
        <begin position="192"/>
        <end position="238"/>
    </location>
</feature>
<dbReference type="InterPro" id="IPR029063">
    <property type="entry name" value="SAM-dependent_MTases_sf"/>
</dbReference>
<dbReference type="Pfam" id="PF01564">
    <property type="entry name" value="Spermine_synth"/>
    <property type="match status" value="2"/>
</dbReference>
<reference evidence="7" key="2">
    <citation type="submission" date="2025-08" db="UniProtKB">
        <authorList>
            <consortium name="Ensembl"/>
        </authorList>
    </citation>
    <scope>IDENTIFICATION</scope>
</reference>
<dbReference type="InterPro" id="IPR030373">
    <property type="entry name" value="PABS_CS"/>
</dbReference>
<dbReference type="AlphaFoldDB" id="A0A673UFC6"/>
<dbReference type="Proteomes" id="UP000472268">
    <property type="component" value="Chromosome 8"/>
</dbReference>
<dbReference type="InterPro" id="IPR037163">
    <property type="entry name" value="Spermidine_synt_N_sf"/>
</dbReference>
<dbReference type="HAMAP" id="MF_00198">
    <property type="entry name" value="Spermidine_synth"/>
    <property type="match status" value="1"/>
</dbReference>
<dbReference type="CDD" id="cd02440">
    <property type="entry name" value="AdoMet_MTases"/>
    <property type="match status" value="1"/>
</dbReference>
<dbReference type="GO" id="GO:0004766">
    <property type="term" value="F:spermidine synthase activity"/>
    <property type="evidence" value="ECO:0007669"/>
    <property type="project" value="TreeGrafter"/>
</dbReference>
<evidence type="ECO:0000313" key="7">
    <source>
        <dbReference type="Ensembl" id="ENSSSUP00005019970.1"/>
    </source>
</evidence>
<sequence length="322" mass="35734">SPPGPGTPSLPLCGPRRLPDPGRGGWFRETCSLWPGQALSLQVEQLLHHQRSQYQDILVFRSKSYGNVLVLDGVIQCTERDEFSYQEMIANLPLCSHPNPRKVLIIGGGDGGVLREVLKHSSVESVVQCEIDEDVIRVSKKFLPGMAVGYASSKLTLHVGDGFEFMKQNQDAFDVIITDSSDPMGKRGMGLGECQWLHLDLIKEMRQFCKSLFPVVAYAYCSIPTYPSGQIGFMLCSKNPSTNFRKPVQQLTQKQVEQMQLKYYNSDVHQAAFVLPEFARKVSHRQAGGGGGGRGHQGLPRVRLSPHVTQPSPDEAFRPSRP</sequence>
<proteinExistence type="inferred from homology"/>
<gene>
    <name evidence="7" type="primary">SRM</name>
</gene>
<keyword evidence="3" id="KW-0007">Acetylation</keyword>
<feature type="active site" description="Proton acceptor" evidence="4">
    <location>
        <position position="179"/>
    </location>
</feature>
<dbReference type="GO" id="GO:0008295">
    <property type="term" value="P:spermidine biosynthetic process"/>
    <property type="evidence" value="ECO:0007669"/>
    <property type="project" value="TreeGrafter"/>
</dbReference>
<dbReference type="Gene3D" id="3.40.50.150">
    <property type="entry name" value="Vaccinia Virus protein VP39"/>
    <property type="match status" value="2"/>
</dbReference>
<dbReference type="InterPro" id="IPR035246">
    <property type="entry name" value="Spermidine_synt_N"/>
</dbReference>
<reference evidence="7" key="3">
    <citation type="submission" date="2025-09" db="UniProtKB">
        <authorList>
            <consortium name="Ensembl"/>
        </authorList>
    </citation>
    <scope>IDENTIFICATION</scope>
</reference>
<feature type="domain" description="PABS" evidence="6">
    <location>
        <begin position="24"/>
        <end position="185"/>
    </location>
</feature>
<keyword evidence="2 4" id="KW-0808">Transferase</keyword>
<evidence type="ECO:0000256" key="5">
    <source>
        <dbReference type="SAM" id="MobiDB-lite"/>
    </source>
</evidence>
<evidence type="ECO:0000256" key="4">
    <source>
        <dbReference type="PROSITE-ProRule" id="PRU00354"/>
    </source>
</evidence>
<feature type="compositionally biased region" description="Gly residues" evidence="5">
    <location>
        <begin position="287"/>
        <end position="296"/>
    </location>
</feature>
<dbReference type="Gene3D" id="2.30.140.10">
    <property type="entry name" value="Spermidine synthase, tetramerisation domain"/>
    <property type="match status" value="1"/>
</dbReference>
<dbReference type="PANTHER" id="PTHR11558:SF11">
    <property type="entry name" value="SPERMIDINE SYNTHASE"/>
    <property type="match status" value="1"/>
</dbReference>
<dbReference type="Pfam" id="PF17284">
    <property type="entry name" value="Spermine_synt_N"/>
    <property type="match status" value="1"/>
</dbReference>
<reference evidence="7 8" key="1">
    <citation type="submission" date="2019-05" db="EMBL/GenBank/DDBJ databases">
        <title>A Chromosome-scale Meerkat (S. suricatta) Genome Assembly.</title>
        <authorList>
            <person name="Dudchenko O."/>
            <person name="Lieberman Aiden E."/>
            <person name="Tung J."/>
            <person name="Barreiro L.B."/>
            <person name="Clutton-Brock T.H."/>
        </authorList>
    </citation>
    <scope>NUCLEOTIDE SEQUENCE [LARGE SCALE GENOMIC DNA]</scope>
</reference>
<evidence type="ECO:0000313" key="8">
    <source>
        <dbReference type="Proteomes" id="UP000472268"/>
    </source>
</evidence>
<dbReference type="PROSITE" id="PS01330">
    <property type="entry name" value="PABS_1"/>
    <property type="match status" value="1"/>
</dbReference>